<dbReference type="Proteomes" id="UP001596139">
    <property type="component" value="Unassembled WGS sequence"/>
</dbReference>
<gene>
    <name evidence="7" type="ORF">ACFP4F_14875</name>
</gene>
<dbReference type="Pfam" id="PF13407">
    <property type="entry name" value="Peripla_BP_4"/>
    <property type="match status" value="1"/>
</dbReference>
<evidence type="ECO:0000256" key="3">
    <source>
        <dbReference type="ARBA" id="ARBA00022729"/>
    </source>
</evidence>
<organism evidence="7 8">
    <name type="scientific">Streptomyces ochraceiscleroticus</name>
    <dbReference type="NCBI Taxonomy" id="47761"/>
    <lineage>
        <taxon>Bacteria</taxon>
        <taxon>Bacillati</taxon>
        <taxon>Actinomycetota</taxon>
        <taxon>Actinomycetes</taxon>
        <taxon>Kitasatosporales</taxon>
        <taxon>Streptomycetaceae</taxon>
        <taxon>Streptomyces</taxon>
    </lineage>
</organism>
<comment type="similarity">
    <text evidence="2">Belongs to the bacterial solute-binding protein 2 family.</text>
</comment>
<evidence type="ECO:0000256" key="4">
    <source>
        <dbReference type="SAM" id="MobiDB-lite"/>
    </source>
</evidence>
<reference evidence="8" key="1">
    <citation type="journal article" date="2019" name="Int. J. Syst. Evol. Microbiol.">
        <title>The Global Catalogue of Microorganisms (GCM) 10K type strain sequencing project: providing services to taxonomists for standard genome sequencing and annotation.</title>
        <authorList>
            <consortium name="The Broad Institute Genomics Platform"/>
            <consortium name="The Broad Institute Genome Sequencing Center for Infectious Disease"/>
            <person name="Wu L."/>
            <person name="Ma J."/>
        </authorList>
    </citation>
    <scope>NUCLEOTIDE SEQUENCE [LARGE SCALE GENOMIC DNA]</scope>
    <source>
        <strain evidence="8">CGMCC 1.15180</strain>
    </source>
</reference>
<dbReference type="InterPro" id="IPR028082">
    <property type="entry name" value="Peripla_BP_I"/>
</dbReference>
<evidence type="ECO:0000256" key="1">
    <source>
        <dbReference type="ARBA" id="ARBA00004196"/>
    </source>
</evidence>
<feature type="chain" id="PRO_5046439410" evidence="5">
    <location>
        <begin position="34"/>
        <end position="366"/>
    </location>
</feature>
<accession>A0ABW1MK99</accession>
<comment type="caution">
    <text evidence="7">The sequence shown here is derived from an EMBL/GenBank/DDBJ whole genome shotgun (WGS) entry which is preliminary data.</text>
</comment>
<dbReference type="PANTHER" id="PTHR46847:SF3">
    <property type="entry name" value="GALACTOFURANOSE-BINDING PROTEIN YTFQ"/>
    <property type="match status" value="1"/>
</dbReference>
<comment type="subcellular location">
    <subcellularLocation>
        <location evidence="1">Cell envelope</location>
    </subcellularLocation>
</comment>
<evidence type="ECO:0000256" key="5">
    <source>
        <dbReference type="SAM" id="SignalP"/>
    </source>
</evidence>
<feature type="domain" description="Periplasmic binding protein" evidence="6">
    <location>
        <begin position="91"/>
        <end position="340"/>
    </location>
</feature>
<name>A0ABW1MK99_9ACTN</name>
<dbReference type="RefSeq" id="WP_031052863.1">
    <property type="nucleotide sequence ID" value="NZ_JBHSPX010000004.1"/>
</dbReference>
<evidence type="ECO:0000313" key="8">
    <source>
        <dbReference type="Proteomes" id="UP001596139"/>
    </source>
</evidence>
<protein>
    <submittedName>
        <fullName evidence="7">ABC transporter substrate-binding protein</fullName>
    </submittedName>
</protein>
<dbReference type="CDD" id="cd06309">
    <property type="entry name" value="PBP1_galactofuranose_YtfQ-like"/>
    <property type="match status" value="1"/>
</dbReference>
<proteinExistence type="inferred from homology"/>
<evidence type="ECO:0000256" key="2">
    <source>
        <dbReference type="ARBA" id="ARBA00007639"/>
    </source>
</evidence>
<feature type="signal peptide" evidence="5">
    <location>
        <begin position="1"/>
        <end position="33"/>
    </location>
</feature>
<dbReference type="InterPro" id="IPR025997">
    <property type="entry name" value="SBP_2_dom"/>
</dbReference>
<dbReference type="SUPFAM" id="SSF53822">
    <property type="entry name" value="Periplasmic binding protein-like I"/>
    <property type="match status" value="1"/>
</dbReference>
<sequence>MKPISSLRRTSARALLATGLITSLALVSGCAKSEDDAAADKKPAAQGGSGGAAAASGTGAGGRTCTLDAFGGKKLDLKNATVGFSQSEKEANPFRIAETASLKAEAEKRGIKLLTANGQSQFSKQISDVQDLIAKGADLLVIAPLNSDGWQPVLSSARARHIPIVTVDRKINGTACKDYVSFIGSDFVEQGRRAADRMIEATGGKGELAILLGAAGNNVTTERTKGFEQRIEEKAPGLKVVFQQTGEFSREKGQSVTEQLIQSKPGIDGIYAENDEMGLGAVNALKGAGKQPGDVKIVTVDGTRSAVQGIVDGWIDGVIESNPRFGPLAFQTLDAFTKGQKVPQDIVIKDSAYTKDNAKADLAKAY</sequence>
<keyword evidence="8" id="KW-1185">Reference proteome</keyword>
<dbReference type="Gene3D" id="3.40.50.2300">
    <property type="match status" value="2"/>
</dbReference>
<dbReference type="PANTHER" id="PTHR46847">
    <property type="entry name" value="D-ALLOSE-BINDING PERIPLASMIC PROTEIN-RELATED"/>
    <property type="match status" value="1"/>
</dbReference>
<dbReference type="EMBL" id="JBHSPX010000004">
    <property type="protein sequence ID" value="MFC6063836.1"/>
    <property type="molecule type" value="Genomic_DNA"/>
</dbReference>
<evidence type="ECO:0000259" key="6">
    <source>
        <dbReference type="Pfam" id="PF13407"/>
    </source>
</evidence>
<keyword evidence="3 5" id="KW-0732">Signal</keyword>
<dbReference type="PROSITE" id="PS51257">
    <property type="entry name" value="PROKAR_LIPOPROTEIN"/>
    <property type="match status" value="1"/>
</dbReference>
<feature type="region of interest" description="Disordered" evidence="4">
    <location>
        <begin position="40"/>
        <end position="60"/>
    </location>
</feature>
<evidence type="ECO:0000313" key="7">
    <source>
        <dbReference type="EMBL" id="MFC6063836.1"/>
    </source>
</evidence>